<organism evidence="9 10">
    <name type="scientific">Reyranella aquatilis</name>
    <dbReference type="NCBI Taxonomy" id="2035356"/>
    <lineage>
        <taxon>Bacteria</taxon>
        <taxon>Pseudomonadati</taxon>
        <taxon>Pseudomonadota</taxon>
        <taxon>Alphaproteobacteria</taxon>
        <taxon>Hyphomicrobiales</taxon>
        <taxon>Reyranellaceae</taxon>
        <taxon>Reyranella</taxon>
    </lineage>
</organism>
<evidence type="ECO:0000256" key="3">
    <source>
        <dbReference type="ARBA" id="ARBA00022630"/>
    </source>
</evidence>
<feature type="domain" description="Acyl-CoA oxidase/dehydrogenase middle" evidence="7">
    <location>
        <begin position="123"/>
        <end position="219"/>
    </location>
</feature>
<evidence type="ECO:0000259" key="7">
    <source>
        <dbReference type="Pfam" id="PF02770"/>
    </source>
</evidence>
<reference evidence="9 10" key="1">
    <citation type="submission" date="2021-11" db="EMBL/GenBank/DDBJ databases">
        <authorList>
            <person name="Lee D.-H."/>
            <person name="Kim S.-B."/>
        </authorList>
    </citation>
    <scope>NUCLEOTIDE SEQUENCE [LARGE SCALE GENOMIC DNA]</scope>
    <source>
        <strain evidence="9 10">KCTC 52223</strain>
    </source>
</reference>
<feature type="domain" description="Acyl-CoA dehydrogenase/oxidase N-terminal" evidence="8">
    <location>
        <begin position="6"/>
        <end position="119"/>
    </location>
</feature>
<comment type="similarity">
    <text evidence="2 5">Belongs to the acyl-CoA dehydrogenase family.</text>
</comment>
<comment type="caution">
    <text evidence="9">The sequence shown here is derived from an EMBL/GenBank/DDBJ whole genome shotgun (WGS) entry which is preliminary data.</text>
</comment>
<dbReference type="Gene3D" id="1.20.140.10">
    <property type="entry name" value="Butyryl-CoA Dehydrogenase, subunit A, domain 3"/>
    <property type="match status" value="1"/>
</dbReference>
<dbReference type="InterPro" id="IPR009075">
    <property type="entry name" value="AcylCo_DH/oxidase_C"/>
</dbReference>
<evidence type="ECO:0000256" key="2">
    <source>
        <dbReference type="ARBA" id="ARBA00009347"/>
    </source>
</evidence>
<dbReference type="InterPro" id="IPR046373">
    <property type="entry name" value="Acyl-CoA_Oxase/DH_mid-dom_sf"/>
</dbReference>
<comment type="cofactor">
    <cofactor evidence="1 5">
        <name>FAD</name>
        <dbReference type="ChEBI" id="CHEBI:57692"/>
    </cofactor>
</comment>
<evidence type="ECO:0000259" key="8">
    <source>
        <dbReference type="Pfam" id="PF02771"/>
    </source>
</evidence>
<evidence type="ECO:0000256" key="4">
    <source>
        <dbReference type="ARBA" id="ARBA00022827"/>
    </source>
</evidence>
<evidence type="ECO:0000259" key="6">
    <source>
        <dbReference type="Pfam" id="PF00441"/>
    </source>
</evidence>
<dbReference type="Gene3D" id="2.40.110.10">
    <property type="entry name" value="Butyryl-CoA Dehydrogenase, subunit A, domain 2"/>
    <property type="match status" value="1"/>
</dbReference>
<dbReference type="Pfam" id="PF00441">
    <property type="entry name" value="Acyl-CoA_dh_1"/>
    <property type="match status" value="1"/>
</dbReference>
<dbReference type="InterPro" id="IPR037069">
    <property type="entry name" value="AcylCoA_DH/ox_N_sf"/>
</dbReference>
<dbReference type="Proteomes" id="UP001198862">
    <property type="component" value="Unassembled WGS sequence"/>
</dbReference>
<keyword evidence="3 5" id="KW-0285">Flavoprotein</keyword>
<evidence type="ECO:0000313" key="9">
    <source>
        <dbReference type="EMBL" id="MCC8432867.1"/>
    </source>
</evidence>
<sequence length="388" mass="42780">MDYAFTNAHEQIRENVSRLCAQFDDGYWLKKDKYGGFPEEFYKAMADAGWLGIAMPEEFGGAGLGITEAALVMQTVAESGAALQGASAIHLNVFGPNPIVVFGTEEQKRRMLPPIIQGKVKGCFAVTEPNAGLNTTSLTTRADRNGNGYIVHGHKVWTSTAQVADKMLLIARTTPQDQCRRATDGLSLFYTDFDRKFIEVREIEKMGRKAVDSNQVFLDGLKVPLEDRIGEEGKGFQYLLHGLNPERVLIGAEAIGIGKLALKRAAQYAKERVVFGRPIGQNQAIQHPLAQNWMELEAANLMAFKAAWLYDNGKDCGAEANAAKYLGAQAGYNACLQAVMTHGGYGYAKEFHVERYLREVMICRIAPVSEQLILCFIAEKVLGLPKSY</sequence>
<dbReference type="InterPro" id="IPR036250">
    <property type="entry name" value="AcylCo_DH-like_C"/>
</dbReference>
<dbReference type="Pfam" id="PF02770">
    <property type="entry name" value="Acyl-CoA_dh_M"/>
    <property type="match status" value="1"/>
</dbReference>
<evidence type="ECO:0000256" key="5">
    <source>
        <dbReference type="RuleBase" id="RU362125"/>
    </source>
</evidence>
<keyword evidence="5" id="KW-0560">Oxidoreductase</keyword>
<dbReference type="InterPro" id="IPR013786">
    <property type="entry name" value="AcylCoA_DH/ox_N"/>
</dbReference>
<gene>
    <name evidence="9" type="ORF">LJ725_28180</name>
</gene>
<accession>A0ABS8L4G5</accession>
<dbReference type="InterPro" id="IPR009100">
    <property type="entry name" value="AcylCoA_DH/oxidase_NM_dom_sf"/>
</dbReference>
<dbReference type="RefSeq" id="WP_068190232.1">
    <property type="nucleotide sequence ID" value="NZ_JAJISD010000019.1"/>
</dbReference>
<dbReference type="InterPro" id="IPR006091">
    <property type="entry name" value="Acyl-CoA_Oxase/DH_mid-dom"/>
</dbReference>
<protein>
    <submittedName>
        <fullName evidence="9">Acyl-CoA/acyl-ACP dehydrogenase</fullName>
    </submittedName>
</protein>
<dbReference type="EMBL" id="JAJISD010000019">
    <property type="protein sequence ID" value="MCC8432867.1"/>
    <property type="molecule type" value="Genomic_DNA"/>
</dbReference>
<dbReference type="Gene3D" id="1.10.540.10">
    <property type="entry name" value="Acyl-CoA dehydrogenase/oxidase, N-terminal domain"/>
    <property type="match status" value="1"/>
</dbReference>
<evidence type="ECO:0000256" key="1">
    <source>
        <dbReference type="ARBA" id="ARBA00001974"/>
    </source>
</evidence>
<dbReference type="SUPFAM" id="SSF47203">
    <property type="entry name" value="Acyl-CoA dehydrogenase C-terminal domain-like"/>
    <property type="match status" value="1"/>
</dbReference>
<feature type="domain" description="Acyl-CoA dehydrogenase/oxidase C-terminal" evidence="6">
    <location>
        <begin position="233"/>
        <end position="367"/>
    </location>
</feature>
<name>A0ABS8L4G5_9HYPH</name>
<dbReference type="PIRSF" id="PIRSF016578">
    <property type="entry name" value="HsaA"/>
    <property type="match status" value="1"/>
</dbReference>
<proteinExistence type="inferred from homology"/>
<dbReference type="Pfam" id="PF02771">
    <property type="entry name" value="Acyl-CoA_dh_N"/>
    <property type="match status" value="1"/>
</dbReference>
<dbReference type="PANTHER" id="PTHR43884:SF12">
    <property type="entry name" value="ISOVALERYL-COA DEHYDROGENASE, MITOCHONDRIAL-RELATED"/>
    <property type="match status" value="1"/>
</dbReference>
<dbReference type="SUPFAM" id="SSF56645">
    <property type="entry name" value="Acyl-CoA dehydrogenase NM domain-like"/>
    <property type="match status" value="1"/>
</dbReference>
<keyword evidence="4 5" id="KW-0274">FAD</keyword>
<keyword evidence="10" id="KW-1185">Reference proteome</keyword>
<dbReference type="PANTHER" id="PTHR43884">
    <property type="entry name" value="ACYL-COA DEHYDROGENASE"/>
    <property type="match status" value="1"/>
</dbReference>
<evidence type="ECO:0000313" key="10">
    <source>
        <dbReference type="Proteomes" id="UP001198862"/>
    </source>
</evidence>